<keyword evidence="1" id="KW-0732">Signal</keyword>
<evidence type="ECO:0000256" key="1">
    <source>
        <dbReference type="SAM" id="SignalP"/>
    </source>
</evidence>
<accession>A0A813N742</accession>
<name>A0A813N742_9BILA</name>
<dbReference type="EMBL" id="CAJNOC010000258">
    <property type="protein sequence ID" value="CAF0734695.1"/>
    <property type="molecule type" value="Genomic_DNA"/>
</dbReference>
<evidence type="ECO:0000313" key="3">
    <source>
        <dbReference type="Proteomes" id="UP000663879"/>
    </source>
</evidence>
<feature type="chain" id="PRO_5032443387" evidence="1">
    <location>
        <begin position="20"/>
        <end position="95"/>
    </location>
</feature>
<proteinExistence type="predicted"/>
<reference evidence="2" key="1">
    <citation type="submission" date="2021-02" db="EMBL/GenBank/DDBJ databases">
        <authorList>
            <person name="Nowell W R."/>
        </authorList>
    </citation>
    <scope>NUCLEOTIDE SEQUENCE</scope>
    <source>
        <strain evidence="2">Ploen Becks lab</strain>
    </source>
</reference>
<gene>
    <name evidence="2" type="ORF">OXX778_LOCUS3061</name>
</gene>
<feature type="signal peptide" evidence="1">
    <location>
        <begin position="1"/>
        <end position="19"/>
    </location>
</feature>
<keyword evidence="3" id="KW-1185">Reference proteome</keyword>
<dbReference type="OrthoDB" id="10414549at2759"/>
<organism evidence="2 3">
    <name type="scientific">Brachionus calyciflorus</name>
    <dbReference type="NCBI Taxonomy" id="104777"/>
    <lineage>
        <taxon>Eukaryota</taxon>
        <taxon>Metazoa</taxon>
        <taxon>Spiralia</taxon>
        <taxon>Gnathifera</taxon>
        <taxon>Rotifera</taxon>
        <taxon>Eurotatoria</taxon>
        <taxon>Monogononta</taxon>
        <taxon>Pseudotrocha</taxon>
        <taxon>Ploima</taxon>
        <taxon>Brachionidae</taxon>
        <taxon>Brachionus</taxon>
    </lineage>
</organism>
<dbReference type="AlphaFoldDB" id="A0A813N742"/>
<dbReference type="Proteomes" id="UP000663879">
    <property type="component" value="Unassembled WGS sequence"/>
</dbReference>
<sequence length="95" mass="11152">MKALFYLTTLLILLQLTVSFPSKRFLFSDTPVIDEPDEDWNSLKFDEIELDTSEIGIKPDDLYLKIKECVQKCMKEVNSDRSYRDNCIAKMCDIY</sequence>
<comment type="caution">
    <text evidence="2">The sequence shown here is derived from an EMBL/GenBank/DDBJ whole genome shotgun (WGS) entry which is preliminary data.</text>
</comment>
<evidence type="ECO:0000313" key="2">
    <source>
        <dbReference type="EMBL" id="CAF0734695.1"/>
    </source>
</evidence>
<protein>
    <submittedName>
        <fullName evidence="2">Uncharacterized protein</fullName>
    </submittedName>
</protein>